<reference evidence="1" key="1">
    <citation type="submission" date="2014-11" db="EMBL/GenBank/DDBJ databases">
        <authorList>
            <person name="Amaro Gonzalez C."/>
        </authorList>
    </citation>
    <scope>NUCLEOTIDE SEQUENCE</scope>
</reference>
<evidence type="ECO:0000313" key="1">
    <source>
        <dbReference type="EMBL" id="JAH48475.1"/>
    </source>
</evidence>
<reference evidence="1" key="2">
    <citation type="journal article" date="2015" name="Fish Shellfish Immunol.">
        <title>Early steps in the European eel (Anguilla anguilla)-Vibrio vulnificus interaction in the gills: Role of the RtxA13 toxin.</title>
        <authorList>
            <person name="Callol A."/>
            <person name="Pajuelo D."/>
            <person name="Ebbesson L."/>
            <person name="Teles M."/>
            <person name="MacKenzie S."/>
            <person name="Amaro C."/>
        </authorList>
    </citation>
    <scope>NUCLEOTIDE SEQUENCE</scope>
</reference>
<dbReference type="EMBL" id="GBXM01060102">
    <property type="protein sequence ID" value="JAH48475.1"/>
    <property type="molecule type" value="Transcribed_RNA"/>
</dbReference>
<organism evidence="1">
    <name type="scientific">Anguilla anguilla</name>
    <name type="common">European freshwater eel</name>
    <name type="synonym">Muraena anguilla</name>
    <dbReference type="NCBI Taxonomy" id="7936"/>
    <lineage>
        <taxon>Eukaryota</taxon>
        <taxon>Metazoa</taxon>
        <taxon>Chordata</taxon>
        <taxon>Craniata</taxon>
        <taxon>Vertebrata</taxon>
        <taxon>Euteleostomi</taxon>
        <taxon>Actinopterygii</taxon>
        <taxon>Neopterygii</taxon>
        <taxon>Teleostei</taxon>
        <taxon>Anguilliformes</taxon>
        <taxon>Anguillidae</taxon>
        <taxon>Anguilla</taxon>
    </lineage>
</organism>
<name>A0A0E9T6B6_ANGAN</name>
<proteinExistence type="predicted"/>
<sequence>MTRYRRQNIHISGRLATEQAAETTHGARRVLFKLGCCGWFLCFSPVCFQGPMCC</sequence>
<dbReference type="AlphaFoldDB" id="A0A0E9T6B6"/>
<accession>A0A0E9T6B6</accession>
<protein>
    <submittedName>
        <fullName evidence="1">Uncharacterized protein</fullName>
    </submittedName>
</protein>